<evidence type="ECO:0000256" key="3">
    <source>
        <dbReference type="SAM" id="Phobius"/>
    </source>
</evidence>
<keyword evidence="2 3" id="KW-0472">Membrane</keyword>
<dbReference type="RefSeq" id="WP_106211195.1">
    <property type="nucleotide sequence ID" value="NZ_PVZF01000006.1"/>
</dbReference>
<sequence>MTPSTRPAARPAPGVRRPADRSRDLALVAVFAALVCALALTPGIPVGVLAIPITLQTLGIMLCGAVLGPWRGAAAAALYLLVGAVGVPVFAGGAAGVGVFASTGAGFLLSYPFAALVVGLLTRAGIRRGRTVPGIAVGAVLGGIGVVYLGGVPGMALAGHLTLAKAAALCVLYLPGDAVKVVLTVLVAAPVHRAFPRLTR</sequence>
<accession>A0A2T0R3P0</accession>
<feature type="transmembrane region" description="Helical" evidence="3">
    <location>
        <begin position="105"/>
        <end position="122"/>
    </location>
</feature>
<proteinExistence type="inferred from homology"/>
<name>A0A2T0R3P0_9ACTN</name>
<dbReference type="PANTHER" id="PTHR34295">
    <property type="entry name" value="BIOTIN TRANSPORTER BIOY"/>
    <property type="match status" value="1"/>
</dbReference>
<keyword evidence="2" id="KW-1003">Cell membrane</keyword>
<evidence type="ECO:0000313" key="4">
    <source>
        <dbReference type="EMBL" id="PRY14679.1"/>
    </source>
</evidence>
<keyword evidence="3" id="KW-1133">Transmembrane helix</keyword>
<feature type="transmembrane region" description="Helical" evidence="3">
    <location>
        <begin position="50"/>
        <end position="70"/>
    </location>
</feature>
<organism evidence="4 5">
    <name type="scientific">Kineococcus rhizosphaerae</name>
    <dbReference type="NCBI Taxonomy" id="559628"/>
    <lineage>
        <taxon>Bacteria</taxon>
        <taxon>Bacillati</taxon>
        <taxon>Actinomycetota</taxon>
        <taxon>Actinomycetes</taxon>
        <taxon>Kineosporiales</taxon>
        <taxon>Kineosporiaceae</taxon>
        <taxon>Kineococcus</taxon>
    </lineage>
</organism>
<protein>
    <recommendedName>
        <fullName evidence="2">Biotin transporter</fullName>
    </recommendedName>
</protein>
<evidence type="ECO:0000256" key="2">
    <source>
        <dbReference type="PIRNR" id="PIRNR016661"/>
    </source>
</evidence>
<dbReference type="PANTHER" id="PTHR34295:SF1">
    <property type="entry name" value="BIOTIN TRANSPORTER BIOY"/>
    <property type="match status" value="1"/>
</dbReference>
<dbReference type="Pfam" id="PF02632">
    <property type="entry name" value="BioY"/>
    <property type="match status" value="1"/>
</dbReference>
<reference evidence="4 5" key="1">
    <citation type="submission" date="2018-03" db="EMBL/GenBank/DDBJ databases">
        <title>Genomic Encyclopedia of Archaeal and Bacterial Type Strains, Phase II (KMG-II): from individual species to whole genera.</title>
        <authorList>
            <person name="Goeker M."/>
        </authorList>
    </citation>
    <scope>NUCLEOTIDE SEQUENCE [LARGE SCALE GENOMIC DNA]</scope>
    <source>
        <strain evidence="4 5">DSM 19711</strain>
    </source>
</reference>
<comment type="subcellular location">
    <subcellularLocation>
        <location evidence="2">Cell membrane</location>
        <topology evidence="2">Multi-pass membrane protein</topology>
    </subcellularLocation>
</comment>
<dbReference type="EMBL" id="PVZF01000006">
    <property type="protein sequence ID" value="PRY14679.1"/>
    <property type="molecule type" value="Genomic_DNA"/>
</dbReference>
<dbReference type="PIRSF" id="PIRSF016661">
    <property type="entry name" value="BioY"/>
    <property type="match status" value="1"/>
</dbReference>
<dbReference type="Proteomes" id="UP000238083">
    <property type="component" value="Unassembled WGS sequence"/>
</dbReference>
<dbReference type="InterPro" id="IPR003784">
    <property type="entry name" value="BioY"/>
</dbReference>
<keyword evidence="2" id="KW-0813">Transport</keyword>
<feature type="transmembrane region" description="Helical" evidence="3">
    <location>
        <begin position="25"/>
        <end position="44"/>
    </location>
</feature>
<dbReference type="AlphaFoldDB" id="A0A2T0R3P0"/>
<evidence type="ECO:0000256" key="1">
    <source>
        <dbReference type="ARBA" id="ARBA00010692"/>
    </source>
</evidence>
<dbReference type="Gene3D" id="1.10.1760.20">
    <property type="match status" value="1"/>
</dbReference>
<feature type="transmembrane region" description="Helical" evidence="3">
    <location>
        <begin position="134"/>
        <end position="158"/>
    </location>
</feature>
<dbReference type="GO" id="GO:0015225">
    <property type="term" value="F:biotin transmembrane transporter activity"/>
    <property type="evidence" value="ECO:0007669"/>
    <property type="project" value="UniProtKB-UniRule"/>
</dbReference>
<gene>
    <name evidence="4" type="ORF">CLV37_106238</name>
</gene>
<feature type="transmembrane region" description="Helical" evidence="3">
    <location>
        <begin position="77"/>
        <end position="99"/>
    </location>
</feature>
<comment type="similarity">
    <text evidence="1 2">Belongs to the BioY family.</text>
</comment>
<dbReference type="GO" id="GO:0005886">
    <property type="term" value="C:plasma membrane"/>
    <property type="evidence" value="ECO:0007669"/>
    <property type="project" value="UniProtKB-SubCell"/>
</dbReference>
<keyword evidence="5" id="KW-1185">Reference proteome</keyword>
<comment type="caution">
    <text evidence="4">The sequence shown here is derived from an EMBL/GenBank/DDBJ whole genome shotgun (WGS) entry which is preliminary data.</text>
</comment>
<feature type="transmembrane region" description="Helical" evidence="3">
    <location>
        <begin position="178"/>
        <end position="195"/>
    </location>
</feature>
<evidence type="ECO:0000313" key="5">
    <source>
        <dbReference type="Proteomes" id="UP000238083"/>
    </source>
</evidence>
<keyword evidence="3" id="KW-0812">Transmembrane</keyword>